<evidence type="ECO:0000313" key="2">
    <source>
        <dbReference type="Proteomes" id="UP000599437"/>
    </source>
</evidence>
<name>A0ABQ3E038_9ACTN</name>
<keyword evidence="2" id="KW-1185">Reference proteome</keyword>
<organism evidence="1 2">
    <name type="scientific">Streptomyces chryseus</name>
    <dbReference type="NCBI Taxonomy" id="68186"/>
    <lineage>
        <taxon>Bacteria</taxon>
        <taxon>Bacillati</taxon>
        <taxon>Actinomycetota</taxon>
        <taxon>Actinomycetes</taxon>
        <taxon>Kitasatosporales</taxon>
        <taxon>Streptomycetaceae</taxon>
        <taxon>Streptomyces</taxon>
    </lineage>
</organism>
<dbReference type="InterPro" id="IPR036086">
    <property type="entry name" value="ParB/Sulfiredoxin_sf"/>
</dbReference>
<gene>
    <name evidence="1" type="ORF">GCM10010346_50420</name>
</gene>
<accession>A0ABQ3E038</accession>
<dbReference type="EMBL" id="BMVO01000020">
    <property type="protein sequence ID" value="GHB20519.1"/>
    <property type="molecule type" value="Genomic_DNA"/>
</dbReference>
<dbReference type="Proteomes" id="UP000599437">
    <property type="component" value="Unassembled WGS sequence"/>
</dbReference>
<dbReference type="SUPFAM" id="SSF110849">
    <property type="entry name" value="ParB/Sulfiredoxin"/>
    <property type="match status" value="1"/>
</dbReference>
<proteinExistence type="predicted"/>
<evidence type="ECO:0008006" key="3">
    <source>
        <dbReference type="Google" id="ProtNLM"/>
    </source>
</evidence>
<dbReference type="RefSeq" id="WP_138894086.1">
    <property type="nucleotide sequence ID" value="NZ_BMVO01000020.1"/>
</dbReference>
<evidence type="ECO:0000313" key="1">
    <source>
        <dbReference type="EMBL" id="GHB20519.1"/>
    </source>
</evidence>
<protein>
    <recommendedName>
        <fullName evidence="3">Transcriptional regulator</fullName>
    </recommendedName>
</protein>
<sequence length="470" mass="52014">MAKDYGLPPRAEENRATVQARLAESAAGGGTRETFTVEWRGKPEHLEVIEMQVGDLYYNPATHRIRAQADHDPEKSAILVTDPWSTDGQRYLGRLLQVVPADPARTDPAFDELSASLKEFGQTEPGLITQEGILVNGNTRRAALLELHGPNHPVRVAVLPASCDWKDIAAVELSLQLRREHRRDYSYINRLIAVEELVDQGTPLAAIATTFRSTAARVRQDQWVLSVIRQLIKRSETSGERLSLVAFEEHAEKFRELHRAYEKQYSVNPERADLLMENRLAAMLMGFAKTDVRFIDDKFRDAYLSKKLPDGMAPESQGGVAIPGLGRAVQGPSRAVSAARALTDAVLHARAVTQVGSSAPTEVVTSAQDEVKRIHKAMDQAITDAGRDARITKRKQAAPARLADANRSIEQCITDLVLSRSQRSLDEDAFDDAIVELRKRLEKLAIEARRTVGEPGDGLSWLLEATGKAR</sequence>
<comment type="caution">
    <text evidence="1">The sequence shown here is derived from an EMBL/GenBank/DDBJ whole genome shotgun (WGS) entry which is preliminary data.</text>
</comment>
<reference evidence="2" key="1">
    <citation type="journal article" date="2019" name="Int. J. Syst. Evol. Microbiol.">
        <title>The Global Catalogue of Microorganisms (GCM) 10K type strain sequencing project: providing services to taxonomists for standard genome sequencing and annotation.</title>
        <authorList>
            <consortium name="The Broad Institute Genomics Platform"/>
            <consortium name="The Broad Institute Genome Sequencing Center for Infectious Disease"/>
            <person name="Wu L."/>
            <person name="Ma J."/>
        </authorList>
    </citation>
    <scope>NUCLEOTIDE SEQUENCE [LARGE SCALE GENOMIC DNA]</scope>
    <source>
        <strain evidence="2">JCM 4737</strain>
    </source>
</reference>